<dbReference type="SUPFAM" id="SSF51735">
    <property type="entry name" value="NAD(P)-binding Rossmann-fold domains"/>
    <property type="match status" value="1"/>
</dbReference>
<dbReference type="InterPro" id="IPR013968">
    <property type="entry name" value="PKS_KR"/>
</dbReference>
<evidence type="ECO:0000313" key="6">
    <source>
        <dbReference type="Proteomes" id="UP001150941"/>
    </source>
</evidence>
<keyword evidence="6" id="KW-1185">Reference proteome</keyword>
<dbReference type="InterPro" id="IPR036291">
    <property type="entry name" value="NAD(P)-bd_dom_sf"/>
</dbReference>
<proteinExistence type="inferred from homology"/>
<evidence type="ECO:0000256" key="1">
    <source>
        <dbReference type="ARBA" id="ARBA00006484"/>
    </source>
</evidence>
<reference evidence="5" key="2">
    <citation type="journal article" date="2023" name="IMA Fungus">
        <title>Comparative genomic study of the Penicillium genus elucidates a diverse pangenome and 15 lateral gene transfer events.</title>
        <authorList>
            <person name="Petersen C."/>
            <person name="Sorensen T."/>
            <person name="Nielsen M.R."/>
            <person name="Sondergaard T.E."/>
            <person name="Sorensen J.L."/>
            <person name="Fitzpatrick D.A."/>
            <person name="Frisvad J.C."/>
            <person name="Nielsen K.L."/>
        </authorList>
    </citation>
    <scope>NUCLEOTIDE SEQUENCE</scope>
    <source>
        <strain evidence="5">IBT 19713</strain>
    </source>
</reference>
<evidence type="ECO:0000313" key="5">
    <source>
        <dbReference type="EMBL" id="KAJ5232620.1"/>
    </source>
</evidence>
<dbReference type="Gene3D" id="3.40.50.720">
    <property type="entry name" value="NAD(P)-binding Rossmann-like Domain"/>
    <property type="match status" value="1"/>
</dbReference>
<evidence type="ECO:0000256" key="2">
    <source>
        <dbReference type="ARBA" id="ARBA00022857"/>
    </source>
</evidence>
<dbReference type="PANTHER" id="PTHR24320">
    <property type="entry name" value="RETINOL DEHYDROGENASE"/>
    <property type="match status" value="1"/>
</dbReference>
<dbReference type="GO" id="GO:0016491">
    <property type="term" value="F:oxidoreductase activity"/>
    <property type="evidence" value="ECO:0007669"/>
    <property type="project" value="UniProtKB-KW"/>
</dbReference>
<keyword evidence="3" id="KW-0560">Oxidoreductase</keyword>
<dbReference type="Pfam" id="PF08659">
    <property type="entry name" value="KR"/>
    <property type="match status" value="1"/>
</dbReference>
<evidence type="ECO:0000259" key="4">
    <source>
        <dbReference type="Pfam" id="PF08659"/>
    </source>
</evidence>
<evidence type="ECO:0000256" key="3">
    <source>
        <dbReference type="ARBA" id="ARBA00023002"/>
    </source>
</evidence>
<dbReference type="GeneID" id="83202176"/>
<comment type="caution">
    <text evidence="5">The sequence shown here is derived from an EMBL/GenBank/DDBJ whole genome shotgun (WGS) entry which is preliminary data.</text>
</comment>
<dbReference type="RefSeq" id="XP_058330613.1">
    <property type="nucleotide sequence ID" value="XM_058474873.1"/>
</dbReference>
<dbReference type="OrthoDB" id="191139at2759"/>
<protein>
    <recommendedName>
        <fullName evidence="4">Ketoreductase (KR) domain-containing protein</fullName>
    </recommendedName>
</protein>
<gene>
    <name evidence="5" type="ORF">N7468_005576</name>
</gene>
<sequence length="320" mass="34954">MWYTGDEGSRDVARQSKRQNLSACPGALLLCGLIRGELAATTADALAHGGAGTIIFTGRSQKELQQVIDHIHRKHHNTQILFVPADTACLSSVYVAATSIKRLGLPIDGILGFPTVKAAPWELTTDGIELHFQKNYLCYFLLVNKLLSVMSPKSRVIMMTTMVKQEASAPKWQDINFSNGETYHPLDAYVQAMFANIMFTKSLAERFDHDRIAAFSTNPGNVKHNVLSYVTLEDVITWLQQKEEAGEEVPIALQKSPQSLAQGSAGVLRALLDPDLEEQSGAFLDNNQVVELPKMDLPAGAGSAAALWKLSEGYVATIKA</sequence>
<comment type="similarity">
    <text evidence="1">Belongs to the short-chain dehydrogenases/reductases (SDR) family.</text>
</comment>
<accession>A0A9W9P028</accession>
<dbReference type="Proteomes" id="UP001150941">
    <property type="component" value="Unassembled WGS sequence"/>
</dbReference>
<dbReference type="AlphaFoldDB" id="A0A9W9P028"/>
<dbReference type="PANTHER" id="PTHR24320:SF152">
    <property type="entry name" value="SHORT-CHAIN DEHYDROGENASE_REDUCTASE FAMILY PROTEIN"/>
    <property type="match status" value="1"/>
</dbReference>
<organism evidence="5 6">
    <name type="scientific">Penicillium chermesinum</name>
    <dbReference type="NCBI Taxonomy" id="63820"/>
    <lineage>
        <taxon>Eukaryota</taxon>
        <taxon>Fungi</taxon>
        <taxon>Dikarya</taxon>
        <taxon>Ascomycota</taxon>
        <taxon>Pezizomycotina</taxon>
        <taxon>Eurotiomycetes</taxon>
        <taxon>Eurotiomycetidae</taxon>
        <taxon>Eurotiales</taxon>
        <taxon>Aspergillaceae</taxon>
        <taxon>Penicillium</taxon>
    </lineage>
</organism>
<dbReference type="EMBL" id="JAPQKS010000004">
    <property type="protein sequence ID" value="KAJ5232620.1"/>
    <property type="molecule type" value="Genomic_DNA"/>
</dbReference>
<name>A0A9W9P028_9EURO</name>
<keyword evidence="2" id="KW-0521">NADP</keyword>
<reference evidence="5" key="1">
    <citation type="submission" date="2022-11" db="EMBL/GenBank/DDBJ databases">
        <authorList>
            <person name="Petersen C."/>
        </authorList>
    </citation>
    <scope>NUCLEOTIDE SEQUENCE</scope>
    <source>
        <strain evidence="5">IBT 19713</strain>
    </source>
</reference>
<feature type="domain" description="Ketoreductase (KR)" evidence="4">
    <location>
        <begin position="36"/>
        <end position="111"/>
    </location>
</feature>